<dbReference type="NCBIfam" id="TIGR03423">
    <property type="entry name" value="pbp2_mrdA"/>
    <property type="match status" value="1"/>
</dbReference>
<dbReference type="GO" id="GO:0071972">
    <property type="term" value="F:peptidoglycan L,D-transpeptidase activity"/>
    <property type="evidence" value="ECO:0007669"/>
    <property type="project" value="TreeGrafter"/>
</dbReference>
<proteinExistence type="predicted"/>
<protein>
    <submittedName>
        <fullName evidence="17">Penicillin-binding protein 2</fullName>
    </submittedName>
</protein>
<dbReference type="GO" id="GO:0009002">
    <property type="term" value="F:serine-type D-Ala-D-Ala carboxypeptidase activity"/>
    <property type="evidence" value="ECO:0007669"/>
    <property type="project" value="InterPro"/>
</dbReference>
<dbReference type="Pfam" id="PF00905">
    <property type="entry name" value="Transpeptidase"/>
    <property type="match status" value="1"/>
</dbReference>
<dbReference type="GO" id="GO:0009252">
    <property type="term" value="P:peptidoglycan biosynthetic process"/>
    <property type="evidence" value="ECO:0007669"/>
    <property type="project" value="UniProtKB-KW"/>
</dbReference>
<dbReference type="SUPFAM" id="SSF56519">
    <property type="entry name" value="Penicillin binding protein dimerisation domain"/>
    <property type="match status" value="1"/>
</dbReference>
<name>A0A344PJ80_9RHOB</name>
<dbReference type="AlphaFoldDB" id="A0A344PJ80"/>
<dbReference type="RefSeq" id="WP_114075751.1">
    <property type="nucleotide sequence ID" value="NZ_CP030918.1"/>
</dbReference>
<dbReference type="GO" id="GO:0071555">
    <property type="term" value="P:cell wall organization"/>
    <property type="evidence" value="ECO:0007669"/>
    <property type="project" value="UniProtKB-KW"/>
</dbReference>
<evidence type="ECO:0000256" key="4">
    <source>
        <dbReference type="ARBA" id="ARBA00022519"/>
    </source>
</evidence>
<dbReference type="InterPro" id="IPR001460">
    <property type="entry name" value="PCN-bd_Tpept"/>
</dbReference>
<dbReference type="InterPro" id="IPR012338">
    <property type="entry name" value="Beta-lactam/transpept-like"/>
</dbReference>
<evidence type="ECO:0000256" key="12">
    <source>
        <dbReference type="ARBA" id="ARBA00023136"/>
    </source>
</evidence>
<evidence type="ECO:0000259" key="15">
    <source>
        <dbReference type="Pfam" id="PF00905"/>
    </source>
</evidence>
<evidence type="ECO:0000256" key="8">
    <source>
        <dbReference type="ARBA" id="ARBA00022801"/>
    </source>
</evidence>
<feature type="region of interest" description="Disordered" evidence="14">
    <location>
        <begin position="619"/>
        <end position="650"/>
    </location>
</feature>
<keyword evidence="7" id="KW-0812">Transmembrane</keyword>
<dbReference type="GO" id="GO:0006508">
    <property type="term" value="P:proteolysis"/>
    <property type="evidence" value="ECO:0007669"/>
    <property type="project" value="UniProtKB-KW"/>
</dbReference>
<dbReference type="InterPro" id="IPR036138">
    <property type="entry name" value="PBP_dimer_sf"/>
</dbReference>
<evidence type="ECO:0000256" key="5">
    <source>
        <dbReference type="ARBA" id="ARBA00022645"/>
    </source>
</evidence>
<evidence type="ECO:0000256" key="9">
    <source>
        <dbReference type="ARBA" id="ARBA00022960"/>
    </source>
</evidence>
<evidence type="ECO:0000313" key="17">
    <source>
        <dbReference type="EMBL" id="AXC49435.1"/>
    </source>
</evidence>
<dbReference type="EMBL" id="CP030918">
    <property type="protein sequence ID" value="AXC49435.1"/>
    <property type="molecule type" value="Genomic_DNA"/>
</dbReference>
<keyword evidence="10" id="KW-0573">Peptidoglycan synthesis</keyword>
<dbReference type="PANTHER" id="PTHR30627:SF2">
    <property type="entry name" value="PEPTIDOGLYCAN D,D-TRANSPEPTIDASE MRDA"/>
    <property type="match status" value="1"/>
</dbReference>
<dbReference type="InterPro" id="IPR050515">
    <property type="entry name" value="Beta-lactam/transpept"/>
</dbReference>
<evidence type="ECO:0000256" key="3">
    <source>
        <dbReference type="ARBA" id="ARBA00022475"/>
    </source>
</evidence>
<dbReference type="Gene3D" id="3.40.710.10">
    <property type="entry name" value="DD-peptidase/beta-lactamase superfamily"/>
    <property type="match status" value="1"/>
</dbReference>
<dbReference type="Gene3D" id="3.90.1310.10">
    <property type="entry name" value="Penicillin-binding protein 2a (Domain 2)"/>
    <property type="match status" value="1"/>
</dbReference>
<evidence type="ECO:0000259" key="16">
    <source>
        <dbReference type="Pfam" id="PF03717"/>
    </source>
</evidence>
<reference evidence="18" key="1">
    <citation type="submission" date="2018-07" db="EMBL/GenBank/DDBJ databases">
        <title>Genome sequencing of Paracoccus sp. SC2-6.</title>
        <authorList>
            <person name="Heo J."/>
            <person name="Kim S.-J."/>
            <person name="Kwon S.-W."/>
        </authorList>
    </citation>
    <scope>NUCLEOTIDE SEQUENCE [LARGE SCALE GENOMIC DNA]</scope>
    <source>
        <strain evidence="18">SC2-6</strain>
    </source>
</reference>
<keyword evidence="9" id="KW-0133">Cell shape</keyword>
<keyword evidence="8" id="KW-0378">Hydrolase</keyword>
<dbReference type="OrthoDB" id="9766847at2"/>
<keyword evidence="11" id="KW-1133">Transmembrane helix</keyword>
<dbReference type="InterPro" id="IPR005311">
    <property type="entry name" value="PBP_dimer"/>
</dbReference>
<keyword evidence="18" id="KW-1185">Reference proteome</keyword>
<evidence type="ECO:0000256" key="7">
    <source>
        <dbReference type="ARBA" id="ARBA00022692"/>
    </source>
</evidence>
<keyword evidence="4" id="KW-0997">Cell inner membrane</keyword>
<dbReference type="Pfam" id="PF03717">
    <property type="entry name" value="PBP_dimer"/>
    <property type="match status" value="1"/>
</dbReference>
<evidence type="ECO:0000256" key="10">
    <source>
        <dbReference type="ARBA" id="ARBA00022984"/>
    </source>
</evidence>
<evidence type="ECO:0000256" key="2">
    <source>
        <dbReference type="ARBA" id="ARBA00004236"/>
    </source>
</evidence>
<keyword evidence="12" id="KW-0472">Membrane</keyword>
<sequence>MRRSPKDIIDSNRVISRRAMMMGGLQLGVVGILAARLRSLQVRRADEFRMLSDGNSIKIRLLPPARGLILDRAGLVIAGNEANYRVTITREEAGDVPAVLDRLARLIPISQAERDKLLEEIAKRSPSTPIAVRDRLSWEEFSAIAVNAPALPGVATEAGLSRVYPRGSDFAHAMGYVGPVSDYDLSKMTAPDPVLMLPEFQFGKVGIEAKLEETLRGKAGARRVEVNSAGREMRELSRQEGQQGATVQLTIDAALQNYAMARLGEESGAAVAMDIVTGDILAIASSPGFDPNLFVRGISSRDYKALIEHDHRPLTDKTVQGVYPPGSTFKPVTLLAGLDAGVIGPNDHFYCPGHLEVGGRKFHCWRRGGHGSVNAVGSLEHSCDVYYYELAQRVGIDRIGAMAKRLGIGVRHDLPMSAVAEGIAPDRAWKRARYDQEWQVGDSLNASIGQGYVLASPLQLAVMTARVASGRAIEPRLIRAKDGVPVPVPDFPDLGINPRHLAVARGGMDAVMNGKHGTAAGAKIVLDDWRMAGKTGTSQVRNITAAERARGVIRNEQLPWGRRDHALFVCYAPVQAPRIAVSLIIEHGGGGSAVAAPVARDILLFALAGGLPPLAAYPPGQRGKIDEQRKQMRLAPATVAAEPPAGPSRA</sequence>
<dbReference type="GO" id="GO:0008658">
    <property type="term" value="F:penicillin binding"/>
    <property type="evidence" value="ECO:0007669"/>
    <property type="project" value="InterPro"/>
</dbReference>
<evidence type="ECO:0000256" key="6">
    <source>
        <dbReference type="ARBA" id="ARBA00022670"/>
    </source>
</evidence>
<evidence type="ECO:0000256" key="14">
    <source>
        <dbReference type="SAM" id="MobiDB-lite"/>
    </source>
</evidence>
<keyword evidence="6" id="KW-0645">Protease</keyword>
<feature type="domain" description="Penicillin-binding protein transpeptidase" evidence="15">
    <location>
        <begin position="268"/>
        <end position="603"/>
    </location>
</feature>
<evidence type="ECO:0000313" key="18">
    <source>
        <dbReference type="Proteomes" id="UP000252023"/>
    </source>
</evidence>
<evidence type="ECO:0000256" key="11">
    <source>
        <dbReference type="ARBA" id="ARBA00022989"/>
    </source>
</evidence>
<dbReference type="InterPro" id="IPR017790">
    <property type="entry name" value="Penicillin-binding_protein_2"/>
</dbReference>
<gene>
    <name evidence="17" type="primary">mrdA</name>
    <name evidence="17" type="ORF">DRW48_06805</name>
</gene>
<keyword evidence="3" id="KW-1003">Cell membrane</keyword>
<organism evidence="17 18">
    <name type="scientific">Paracoccus suum</name>
    <dbReference type="NCBI Taxonomy" id="2259340"/>
    <lineage>
        <taxon>Bacteria</taxon>
        <taxon>Pseudomonadati</taxon>
        <taxon>Pseudomonadota</taxon>
        <taxon>Alphaproteobacteria</taxon>
        <taxon>Rhodobacterales</taxon>
        <taxon>Paracoccaceae</taxon>
        <taxon>Paracoccus</taxon>
    </lineage>
</organism>
<dbReference type="GO" id="GO:0008360">
    <property type="term" value="P:regulation of cell shape"/>
    <property type="evidence" value="ECO:0007669"/>
    <property type="project" value="UniProtKB-KW"/>
</dbReference>
<feature type="domain" description="Penicillin-binding protein dimerisation" evidence="16">
    <location>
        <begin position="63"/>
        <end position="236"/>
    </location>
</feature>
<dbReference type="Proteomes" id="UP000252023">
    <property type="component" value="Chromosome"/>
</dbReference>
<dbReference type="PANTHER" id="PTHR30627">
    <property type="entry name" value="PEPTIDOGLYCAN D,D-TRANSPEPTIDASE"/>
    <property type="match status" value="1"/>
</dbReference>
<comment type="subcellular location">
    <subcellularLocation>
        <location evidence="2">Cell membrane</location>
    </subcellularLocation>
    <subcellularLocation>
        <location evidence="1">Membrane</location>
        <topology evidence="1">Single-pass membrane protein</topology>
    </subcellularLocation>
</comment>
<keyword evidence="13" id="KW-0961">Cell wall biogenesis/degradation</keyword>
<dbReference type="SUPFAM" id="SSF56601">
    <property type="entry name" value="beta-lactamase/transpeptidase-like"/>
    <property type="match status" value="1"/>
</dbReference>
<dbReference type="KEGG" id="pars:DRW48_06805"/>
<evidence type="ECO:0000256" key="13">
    <source>
        <dbReference type="ARBA" id="ARBA00023316"/>
    </source>
</evidence>
<dbReference type="GO" id="GO:0005886">
    <property type="term" value="C:plasma membrane"/>
    <property type="evidence" value="ECO:0007669"/>
    <property type="project" value="UniProtKB-SubCell"/>
</dbReference>
<accession>A0A344PJ80</accession>
<evidence type="ECO:0000256" key="1">
    <source>
        <dbReference type="ARBA" id="ARBA00004167"/>
    </source>
</evidence>
<keyword evidence="5" id="KW-0121">Carboxypeptidase</keyword>